<sequence>MGFEANGGFLLGFEAQGLAPLMTRDGLLPIVAPLAAARAEGRTLADLVAALPACHTAADRVQGIDRDRAADFLARLDPDAFFADTGEIVGIDRTDGLRVSLTDGRVVHLRASGNAPEFRIYAQAADPDAAEALVATYRDRVAARML</sequence>
<organism evidence="2 3">
    <name type="scientific">Palleronia marisminoris</name>
    <dbReference type="NCBI Taxonomy" id="315423"/>
    <lineage>
        <taxon>Bacteria</taxon>
        <taxon>Pseudomonadati</taxon>
        <taxon>Pseudomonadota</taxon>
        <taxon>Alphaproteobacteria</taxon>
        <taxon>Rhodobacterales</taxon>
        <taxon>Roseobacteraceae</taxon>
        <taxon>Palleronia</taxon>
    </lineage>
</organism>
<dbReference type="EMBL" id="FWFV01000017">
    <property type="protein sequence ID" value="SLN70154.1"/>
    <property type="molecule type" value="Genomic_DNA"/>
</dbReference>
<evidence type="ECO:0000259" key="1">
    <source>
        <dbReference type="Pfam" id="PF00408"/>
    </source>
</evidence>
<name>A0A1Y5TRF4_9RHOB</name>
<evidence type="ECO:0000313" key="3">
    <source>
        <dbReference type="Proteomes" id="UP000193870"/>
    </source>
</evidence>
<evidence type="ECO:0000313" key="2">
    <source>
        <dbReference type="EMBL" id="SLN70154.1"/>
    </source>
</evidence>
<dbReference type="Gene3D" id="3.40.120.10">
    <property type="entry name" value="Alpha-D-Glucose-1,6-Bisphosphate, subunit A, domain 3"/>
    <property type="match status" value="1"/>
</dbReference>
<dbReference type="InterPro" id="IPR005843">
    <property type="entry name" value="A-D-PHexomutase_C"/>
</dbReference>
<dbReference type="AlphaFoldDB" id="A0A1Y5TRF4"/>
<dbReference type="Gene3D" id="3.30.310.50">
    <property type="entry name" value="Alpha-D-phosphohexomutase, C-terminal domain"/>
    <property type="match status" value="1"/>
</dbReference>
<dbReference type="SUPFAM" id="SSF55957">
    <property type="entry name" value="Phosphoglucomutase, C-terminal domain"/>
    <property type="match status" value="1"/>
</dbReference>
<proteinExistence type="predicted"/>
<protein>
    <recommendedName>
        <fullName evidence="1">Alpha-D-phosphohexomutase C-terminal domain-containing protein</fullName>
    </recommendedName>
</protein>
<dbReference type="InterPro" id="IPR036900">
    <property type="entry name" value="A-D-PHexomutase_C_sf"/>
</dbReference>
<dbReference type="STRING" id="315423.SAMN04488020_1189"/>
<dbReference type="GO" id="GO:0016868">
    <property type="term" value="F:intramolecular phosphotransferase activity"/>
    <property type="evidence" value="ECO:0007669"/>
    <property type="project" value="InterPro"/>
</dbReference>
<reference evidence="2 3" key="1">
    <citation type="submission" date="2017-03" db="EMBL/GenBank/DDBJ databases">
        <authorList>
            <person name="Afonso C.L."/>
            <person name="Miller P.J."/>
            <person name="Scott M.A."/>
            <person name="Spackman E."/>
            <person name="Goraichik I."/>
            <person name="Dimitrov K.M."/>
            <person name="Suarez D.L."/>
            <person name="Swayne D.E."/>
        </authorList>
    </citation>
    <scope>NUCLEOTIDE SEQUENCE [LARGE SCALE GENOMIC DNA]</scope>
    <source>
        <strain evidence="2 3">CECT 7066</strain>
    </source>
</reference>
<accession>A0A1Y5TRF4</accession>
<keyword evidence="3" id="KW-1185">Reference proteome</keyword>
<dbReference type="Pfam" id="PF00408">
    <property type="entry name" value="PGM_PMM_IV"/>
    <property type="match status" value="1"/>
</dbReference>
<feature type="domain" description="Alpha-D-phosphohexomutase C-terminal" evidence="1">
    <location>
        <begin position="84"/>
        <end position="136"/>
    </location>
</feature>
<gene>
    <name evidence="2" type="ORF">PAM7066_03552</name>
</gene>
<dbReference type="Proteomes" id="UP000193870">
    <property type="component" value="Unassembled WGS sequence"/>
</dbReference>